<sequence length="134" mass="15562">MNEECNSLVKEIAKLYMEYSDEKFSGWSKAFYRIRALPSQFGGNGSYINGDEVELIGVFDHEELLEPLHKLFKELWQALESIEKEFIVCLLVVDSEYNFNIYFDYEDPEKWSISKLDGGIGIPVGYEQLIEKSI</sequence>
<keyword evidence="2" id="KW-1185">Reference proteome</keyword>
<protein>
    <recommendedName>
        <fullName evidence="3">DUF600 domain-containing protein</fullName>
    </recommendedName>
</protein>
<dbReference type="InterPro" id="IPR036170">
    <property type="entry name" value="YezG-like_sf"/>
</dbReference>
<organism evidence="1 2">
    <name type="scientific">Pelagibaculum spongiae</name>
    <dbReference type="NCBI Taxonomy" id="2080658"/>
    <lineage>
        <taxon>Bacteria</taxon>
        <taxon>Pseudomonadati</taxon>
        <taxon>Pseudomonadota</taxon>
        <taxon>Gammaproteobacteria</taxon>
        <taxon>Oceanospirillales</taxon>
        <taxon>Pelagibaculum</taxon>
    </lineage>
</organism>
<comment type="caution">
    <text evidence="1">The sequence shown here is derived from an EMBL/GenBank/DDBJ whole genome shotgun (WGS) entry which is preliminary data.</text>
</comment>
<gene>
    <name evidence="1" type="ORF">DC094_15640</name>
</gene>
<accession>A0A2V1GZA8</accession>
<dbReference type="RefSeq" id="WP_116688064.1">
    <property type="nucleotide sequence ID" value="NZ_CAWNYD010000007.1"/>
</dbReference>
<dbReference type="AlphaFoldDB" id="A0A2V1GZA8"/>
<dbReference type="EMBL" id="QDDL01000007">
    <property type="protein sequence ID" value="PVZ66700.1"/>
    <property type="molecule type" value="Genomic_DNA"/>
</dbReference>
<dbReference type="Proteomes" id="UP000244906">
    <property type="component" value="Unassembled WGS sequence"/>
</dbReference>
<evidence type="ECO:0000313" key="2">
    <source>
        <dbReference type="Proteomes" id="UP000244906"/>
    </source>
</evidence>
<name>A0A2V1GZA8_9GAMM</name>
<proteinExistence type="predicted"/>
<evidence type="ECO:0008006" key="3">
    <source>
        <dbReference type="Google" id="ProtNLM"/>
    </source>
</evidence>
<dbReference type="SUPFAM" id="SSF160424">
    <property type="entry name" value="BH3703-like"/>
    <property type="match status" value="1"/>
</dbReference>
<reference evidence="1 2" key="1">
    <citation type="submission" date="2018-04" db="EMBL/GenBank/DDBJ databases">
        <title>Thalassorhabdus spongiae gen. nov., sp. nov., isolated from a marine sponge in South-West Iceland.</title>
        <authorList>
            <person name="Knobloch S."/>
            <person name="Daussin A."/>
            <person name="Johannsson R."/>
            <person name="Marteinsson V.T."/>
        </authorList>
    </citation>
    <scope>NUCLEOTIDE SEQUENCE [LARGE SCALE GENOMIC DNA]</scope>
    <source>
        <strain evidence="1 2">Hp12</strain>
    </source>
</reference>
<evidence type="ECO:0000313" key="1">
    <source>
        <dbReference type="EMBL" id="PVZ66700.1"/>
    </source>
</evidence>
<dbReference type="OrthoDB" id="6065011at2"/>